<dbReference type="PROSITE" id="PS51379">
    <property type="entry name" value="4FE4S_FER_2"/>
    <property type="match status" value="2"/>
</dbReference>
<sequence>MAAFILEKLCHGCQRCLRACPNEAIKMVAHLPVVHPEQCNECEECMEVCMHGAIAFRTHPSISPSSG</sequence>
<reference evidence="5" key="1">
    <citation type="submission" date="2014-07" db="EMBL/GenBank/DDBJ databases">
        <authorList>
            <person name="Hornung V.Bastian."/>
        </authorList>
    </citation>
    <scope>NUCLEOTIDE SEQUENCE</scope>
    <source>
        <strain evidence="5">PCE-S</strain>
    </source>
</reference>
<keyword evidence="1" id="KW-0479">Metal-binding</keyword>
<proteinExistence type="predicted"/>
<evidence type="ECO:0000256" key="3">
    <source>
        <dbReference type="ARBA" id="ARBA00023014"/>
    </source>
</evidence>
<dbReference type="PROSITE" id="PS00198">
    <property type="entry name" value="4FE4S_FER_1"/>
    <property type="match status" value="1"/>
</dbReference>
<feature type="domain" description="4Fe-4S ferredoxin-type" evidence="4">
    <location>
        <begin position="32"/>
        <end position="59"/>
    </location>
</feature>
<accession>A0A098B7J2</accession>
<organism evidence="5">
    <name type="scientific">Desulfitobacterium hafniense</name>
    <name type="common">Desulfitobacterium frappieri</name>
    <dbReference type="NCBI Taxonomy" id="49338"/>
    <lineage>
        <taxon>Bacteria</taxon>
        <taxon>Bacillati</taxon>
        <taxon>Bacillota</taxon>
        <taxon>Clostridia</taxon>
        <taxon>Eubacteriales</taxon>
        <taxon>Desulfitobacteriaceae</taxon>
        <taxon>Desulfitobacterium</taxon>
    </lineage>
</organism>
<dbReference type="SUPFAM" id="SSF54862">
    <property type="entry name" value="4Fe-4S ferredoxins"/>
    <property type="match status" value="1"/>
</dbReference>
<dbReference type="EMBL" id="LK996017">
    <property type="protein sequence ID" value="CDX04833.1"/>
    <property type="molecule type" value="Genomic_DNA"/>
</dbReference>
<keyword evidence="3" id="KW-0411">Iron-sulfur</keyword>
<evidence type="ECO:0000259" key="4">
    <source>
        <dbReference type="PROSITE" id="PS51379"/>
    </source>
</evidence>
<keyword evidence="2" id="KW-0408">Iron</keyword>
<feature type="domain" description="4Fe-4S ferredoxin-type" evidence="4">
    <location>
        <begin position="1"/>
        <end position="30"/>
    </location>
</feature>
<dbReference type="InterPro" id="IPR017900">
    <property type="entry name" value="4Fe4S_Fe_S_CS"/>
</dbReference>
<dbReference type="GO" id="GO:0051536">
    <property type="term" value="F:iron-sulfur cluster binding"/>
    <property type="evidence" value="ECO:0007669"/>
    <property type="project" value="UniProtKB-KW"/>
</dbReference>
<dbReference type="AlphaFoldDB" id="A0A098B7J2"/>
<dbReference type="GO" id="GO:0046872">
    <property type="term" value="F:metal ion binding"/>
    <property type="evidence" value="ECO:0007669"/>
    <property type="project" value="UniProtKB-KW"/>
</dbReference>
<dbReference type="Pfam" id="PF12838">
    <property type="entry name" value="Fer4_7"/>
    <property type="match status" value="1"/>
</dbReference>
<protein>
    <submittedName>
        <fullName evidence="5">4Fe-4S ferredoxin-type iron-sulfur binding domain profile</fullName>
    </submittedName>
</protein>
<dbReference type="RefSeq" id="WP_080518300.1">
    <property type="nucleotide sequence ID" value="NZ_JAYFNZ010000007.1"/>
</dbReference>
<gene>
    <name evidence="5" type="ORF">DPCES_4947</name>
</gene>
<name>A0A098B7J2_DESHA</name>
<evidence type="ECO:0000256" key="1">
    <source>
        <dbReference type="ARBA" id="ARBA00022723"/>
    </source>
</evidence>
<dbReference type="Gene3D" id="3.30.70.20">
    <property type="match status" value="1"/>
</dbReference>
<evidence type="ECO:0000313" key="5">
    <source>
        <dbReference type="EMBL" id="CDX04833.1"/>
    </source>
</evidence>
<evidence type="ECO:0000256" key="2">
    <source>
        <dbReference type="ARBA" id="ARBA00023004"/>
    </source>
</evidence>
<dbReference type="InterPro" id="IPR017896">
    <property type="entry name" value="4Fe4S_Fe-S-bd"/>
</dbReference>